<dbReference type="GeneID" id="66070773"/>
<evidence type="ECO:0000313" key="2">
    <source>
        <dbReference type="Proteomes" id="UP001049176"/>
    </source>
</evidence>
<dbReference type="RefSeq" id="XP_043016366.1">
    <property type="nucleotide sequence ID" value="XM_043147652.1"/>
</dbReference>
<dbReference type="KEGG" id="more:E1B28_001697"/>
<sequence>MNRHPSVHLHHLTGDNSWLIAFIDDENSVTLLLDPWFTEPDVQVHRLWLRQAHPTSKQPQFSDFQSLKEFLAAQNRQVDGIIITFGYSDHLHRPTIDGVDEDVPFFAFRRAAKILRTWGRKHVHEIEKEPASMGIVERIVEADNRANRVSRRSFLEKLDVRLSFLPTTAPFWEDFAQGYLHGSLTFVFSKLDSSEGKGAIIYSPHGTPVEDLKTWTTRRKSEDLELFALVAGWNVVKMPWLLGGVINFGSPKNVEVVQLLSPRYWLRTHDEITTMSGFVSMVLKRELWTKERVESETRMFGSRTKVLDMEPGETLALPLAFNHAEY</sequence>
<comment type="caution">
    <text evidence="1">The sequence shown here is derived from an EMBL/GenBank/DDBJ whole genome shotgun (WGS) entry which is preliminary data.</text>
</comment>
<evidence type="ECO:0000313" key="1">
    <source>
        <dbReference type="EMBL" id="KAG7099896.1"/>
    </source>
</evidence>
<protein>
    <submittedName>
        <fullName evidence="1">Uncharacterized protein</fullName>
    </submittedName>
</protein>
<organism evidence="1 2">
    <name type="scientific">Marasmius oreades</name>
    <name type="common">fairy-ring Marasmius</name>
    <dbReference type="NCBI Taxonomy" id="181124"/>
    <lineage>
        <taxon>Eukaryota</taxon>
        <taxon>Fungi</taxon>
        <taxon>Dikarya</taxon>
        <taxon>Basidiomycota</taxon>
        <taxon>Agaricomycotina</taxon>
        <taxon>Agaricomycetes</taxon>
        <taxon>Agaricomycetidae</taxon>
        <taxon>Agaricales</taxon>
        <taxon>Marasmiineae</taxon>
        <taxon>Marasmiaceae</taxon>
        <taxon>Marasmius</taxon>
    </lineage>
</organism>
<dbReference type="AlphaFoldDB" id="A0A9P8AFF8"/>
<dbReference type="PANTHER" id="PTHR36142:SF2">
    <property type="entry name" value="METALLO-HYDROLASE_OXIDOREDUCTASE SUPERFAMILY PROTEIN"/>
    <property type="match status" value="1"/>
</dbReference>
<name>A0A9P8AFF8_9AGAR</name>
<dbReference type="EMBL" id="CM032181">
    <property type="protein sequence ID" value="KAG7099896.1"/>
    <property type="molecule type" value="Genomic_DNA"/>
</dbReference>
<dbReference type="Proteomes" id="UP001049176">
    <property type="component" value="Chromosome 1"/>
</dbReference>
<dbReference type="Gene3D" id="3.60.15.10">
    <property type="entry name" value="Ribonuclease Z/Hydroxyacylglutathione hydrolase-like"/>
    <property type="match status" value="1"/>
</dbReference>
<dbReference type="InterPro" id="IPR036866">
    <property type="entry name" value="RibonucZ/Hydroxyglut_hydro"/>
</dbReference>
<proteinExistence type="predicted"/>
<gene>
    <name evidence="1" type="ORF">E1B28_001697</name>
</gene>
<accession>A0A9P8AFF8</accession>
<keyword evidence="2" id="KW-1185">Reference proteome</keyword>
<dbReference type="OrthoDB" id="9971601at2759"/>
<reference evidence="1" key="1">
    <citation type="journal article" date="2021" name="Genome Biol. Evol.">
        <title>The assembled and annotated genome of the fairy-ring fungus Marasmius oreades.</title>
        <authorList>
            <person name="Hiltunen M."/>
            <person name="Ament-Velasquez S.L."/>
            <person name="Johannesson H."/>
        </authorList>
    </citation>
    <scope>NUCLEOTIDE SEQUENCE</scope>
    <source>
        <strain evidence="1">03SP1</strain>
    </source>
</reference>
<dbReference type="PANTHER" id="PTHR36142">
    <property type="entry name" value="METALLO-HYDROLASE/OXIDOREDUCTASE SUPERFAMILY PROTEIN"/>
    <property type="match status" value="1"/>
</dbReference>